<comment type="caution">
    <text evidence="1">The sequence shown here is derived from an EMBL/GenBank/DDBJ whole genome shotgun (WGS) entry which is preliminary data.</text>
</comment>
<accession>A0ABY6UEQ4</accession>
<evidence type="ECO:0000313" key="2">
    <source>
        <dbReference type="Proteomes" id="UP000766486"/>
    </source>
</evidence>
<proteinExistence type="predicted"/>
<protein>
    <submittedName>
        <fullName evidence="1">Uncharacterized protein</fullName>
    </submittedName>
</protein>
<evidence type="ECO:0000313" key="1">
    <source>
        <dbReference type="EMBL" id="VUC29687.1"/>
    </source>
</evidence>
<name>A0ABY6UEQ4_BIOOC</name>
<keyword evidence="2" id="KW-1185">Reference proteome</keyword>
<dbReference type="EMBL" id="CABFNS010000809">
    <property type="protein sequence ID" value="VUC29687.1"/>
    <property type="molecule type" value="Genomic_DNA"/>
</dbReference>
<dbReference type="Proteomes" id="UP000766486">
    <property type="component" value="Unassembled WGS sequence"/>
</dbReference>
<reference evidence="1 2" key="1">
    <citation type="submission" date="2019-06" db="EMBL/GenBank/DDBJ databases">
        <authorList>
            <person name="Broberg M."/>
        </authorList>
    </citation>
    <scope>NUCLEOTIDE SEQUENCE [LARGE SCALE GENOMIC DNA]</scope>
</reference>
<organism evidence="1 2">
    <name type="scientific">Bionectria ochroleuca</name>
    <name type="common">Gliocladium roseum</name>
    <dbReference type="NCBI Taxonomy" id="29856"/>
    <lineage>
        <taxon>Eukaryota</taxon>
        <taxon>Fungi</taxon>
        <taxon>Dikarya</taxon>
        <taxon>Ascomycota</taxon>
        <taxon>Pezizomycotina</taxon>
        <taxon>Sordariomycetes</taxon>
        <taxon>Hypocreomycetidae</taxon>
        <taxon>Hypocreales</taxon>
        <taxon>Bionectriaceae</taxon>
        <taxon>Clonostachys</taxon>
    </lineage>
</organism>
<gene>
    <name evidence="1" type="ORF">CLO192961_LOCUS266407</name>
</gene>
<sequence length="69" mass="8072">MMLSGLIMAEVEPITEHALASLDLHQNKTYHLIDNQYVPNETNNEQYIYCLRLYKDDGTIRATLRREFG</sequence>